<dbReference type="InterPro" id="IPR009075">
    <property type="entry name" value="AcylCo_DH/oxidase_C"/>
</dbReference>
<sequence length="361" mass="37634">MSSPCGFSPALLREVLPAIDREAAATDQDGAYPAAGVAALHRIGLLAAPLHGLGTAPEGADGLALALRLIGRASLPLGRLYEGHVNALRLILRHGTRDQIALGAADARDGHLFAIWNTDDARAPVRLDGEVLSGRKVLCSGAGFVRRALITAEEERGAGPVLLLLPLRPGEGADLSGWQPLGMRASASGAVDFTGMPAPPQRRIGAPGAYARQPDFTAGGWRFAAVQCGGIEAVLEALRSHHRRTGRGSNPHQAARLGQAAIAAEGARLWVQAAARRAESGAPDAVAYTNLARTAVERAALDVLELAQRSIGLAGFMRGHPLERIARDLSTYLRQPAPDAALTEAGSHVLDTAAEAGDLWA</sequence>
<dbReference type="InterPro" id="IPR050741">
    <property type="entry name" value="Acyl-CoA_dehydrogenase"/>
</dbReference>
<dbReference type="Gene3D" id="1.20.140.10">
    <property type="entry name" value="Butyryl-CoA Dehydrogenase, subunit A, domain 3"/>
    <property type="match status" value="1"/>
</dbReference>
<feature type="domain" description="Acyl-CoA dehydrogenase/oxidase C-terminal" evidence="6">
    <location>
        <begin position="220"/>
        <end position="330"/>
    </location>
</feature>
<evidence type="ECO:0000256" key="1">
    <source>
        <dbReference type="ARBA" id="ARBA00001974"/>
    </source>
</evidence>
<dbReference type="SUPFAM" id="SSF47203">
    <property type="entry name" value="Acyl-CoA dehydrogenase C-terminal domain-like"/>
    <property type="match status" value="1"/>
</dbReference>
<dbReference type="RefSeq" id="WP_211853129.1">
    <property type="nucleotide sequence ID" value="NZ_JAAGBB010000015.1"/>
</dbReference>
<evidence type="ECO:0000256" key="5">
    <source>
        <dbReference type="ARBA" id="ARBA00023002"/>
    </source>
</evidence>
<dbReference type="InterPro" id="IPR036250">
    <property type="entry name" value="AcylCo_DH-like_C"/>
</dbReference>
<dbReference type="InterPro" id="IPR009100">
    <property type="entry name" value="AcylCoA_DH/oxidase_NM_dom_sf"/>
</dbReference>
<keyword evidence="3" id="KW-0285">Flavoprotein</keyword>
<dbReference type="SUPFAM" id="SSF56645">
    <property type="entry name" value="Acyl-CoA dehydrogenase NM domain-like"/>
    <property type="match status" value="1"/>
</dbReference>
<gene>
    <name evidence="7" type="ORF">GXW71_13925</name>
</gene>
<dbReference type="InterPro" id="IPR046373">
    <property type="entry name" value="Acyl-CoA_Oxase/DH_mid-dom_sf"/>
</dbReference>
<keyword evidence="8" id="KW-1185">Reference proteome</keyword>
<evidence type="ECO:0000313" key="8">
    <source>
        <dbReference type="Proteomes" id="UP001196870"/>
    </source>
</evidence>
<comment type="caution">
    <text evidence="7">The sequence shown here is derived from an EMBL/GenBank/DDBJ whole genome shotgun (WGS) entry which is preliminary data.</text>
</comment>
<dbReference type="Gene3D" id="1.10.540.10">
    <property type="entry name" value="Acyl-CoA dehydrogenase/oxidase, N-terminal domain"/>
    <property type="match status" value="1"/>
</dbReference>
<dbReference type="Pfam" id="PF00441">
    <property type="entry name" value="Acyl-CoA_dh_1"/>
    <property type="match status" value="1"/>
</dbReference>
<dbReference type="PANTHER" id="PTHR48083">
    <property type="entry name" value="MEDIUM-CHAIN SPECIFIC ACYL-COA DEHYDROGENASE, MITOCHONDRIAL-RELATED"/>
    <property type="match status" value="1"/>
</dbReference>
<keyword evidence="5" id="KW-0560">Oxidoreductase</keyword>
<dbReference type="Proteomes" id="UP001196870">
    <property type="component" value="Unassembled WGS sequence"/>
</dbReference>
<proteinExistence type="inferred from homology"/>
<evidence type="ECO:0000256" key="2">
    <source>
        <dbReference type="ARBA" id="ARBA00009347"/>
    </source>
</evidence>
<dbReference type="EMBL" id="JAAGBB010000015">
    <property type="protein sequence ID" value="MBR0665457.1"/>
    <property type="molecule type" value="Genomic_DNA"/>
</dbReference>
<protein>
    <submittedName>
        <fullName evidence="7">Acyl-CoA dehydrogenase</fullName>
    </submittedName>
</protein>
<evidence type="ECO:0000313" key="7">
    <source>
        <dbReference type="EMBL" id="MBR0665457.1"/>
    </source>
</evidence>
<comment type="cofactor">
    <cofactor evidence="1">
        <name>FAD</name>
        <dbReference type="ChEBI" id="CHEBI:57692"/>
    </cofactor>
</comment>
<dbReference type="InterPro" id="IPR037069">
    <property type="entry name" value="AcylCoA_DH/ox_N_sf"/>
</dbReference>
<dbReference type="Gene3D" id="2.40.110.10">
    <property type="entry name" value="Butyryl-CoA Dehydrogenase, subunit A, domain 2"/>
    <property type="match status" value="1"/>
</dbReference>
<reference evidence="8" key="1">
    <citation type="journal article" date="2021" name="Syst. Appl. Microbiol.">
        <title>Roseomonas hellenica sp. nov., isolated from roots of wild-growing Alkanna tinctoria.</title>
        <authorList>
            <person name="Rat A."/>
            <person name="Naranjo H.D."/>
            <person name="Lebbe L."/>
            <person name="Cnockaert M."/>
            <person name="Krigas N."/>
            <person name="Grigoriadou K."/>
            <person name="Maloupa E."/>
            <person name="Willems A."/>
        </authorList>
    </citation>
    <scope>NUCLEOTIDE SEQUENCE [LARGE SCALE GENOMIC DNA]</scope>
    <source>
        <strain evidence="8">LMG 31523</strain>
    </source>
</reference>
<keyword evidence="4" id="KW-0274">FAD</keyword>
<organism evidence="7 8">
    <name type="scientific">Plastoroseomonas hellenica</name>
    <dbReference type="NCBI Taxonomy" id="2687306"/>
    <lineage>
        <taxon>Bacteria</taxon>
        <taxon>Pseudomonadati</taxon>
        <taxon>Pseudomonadota</taxon>
        <taxon>Alphaproteobacteria</taxon>
        <taxon>Acetobacterales</taxon>
        <taxon>Acetobacteraceae</taxon>
        <taxon>Plastoroseomonas</taxon>
    </lineage>
</organism>
<dbReference type="PANTHER" id="PTHR48083:SF37">
    <property type="entry name" value="DEHYDROGENASE, PUTATIVE-RELATED"/>
    <property type="match status" value="1"/>
</dbReference>
<evidence type="ECO:0000256" key="4">
    <source>
        <dbReference type="ARBA" id="ARBA00022827"/>
    </source>
</evidence>
<evidence type="ECO:0000256" key="3">
    <source>
        <dbReference type="ARBA" id="ARBA00022630"/>
    </source>
</evidence>
<name>A0ABS5EYT8_9PROT</name>
<comment type="similarity">
    <text evidence="2">Belongs to the acyl-CoA dehydrogenase family.</text>
</comment>
<evidence type="ECO:0000259" key="6">
    <source>
        <dbReference type="Pfam" id="PF00441"/>
    </source>
</evidence>
<accession>A0ABS5EYT8</accession>